<feature type="compositionally biased region" description="Polar residues" evidence="1">
    <location>
        <begin position="36"/>
        <end position="60"/>
    </location>
</feature>
<evidence type="ECO:0000256" key="1">
    <source>
        <dbReference type="SAM" id="MobiDB-lite"/>
    </source>
</evidence>
<evidence type="ECO:0000313" key="3">
    <source>
        <dbReference type="Proteomes" id="UP000324800"/>
    </source>
</evidence>
<feature type="compositionally biased region" description="Polar residues" evidence="1">
    <location>
        <begin position="1"/>
        <end position="21"/>
    </location>
</feature>
<dbReference type="EMBL" id="SNRW01000076">
    <property type="protein sequence ID" value="KAA6403653.1"/>
    <property type="molecule type" value="Genomic_DNA"/>
</dbReference>
<name>A0A5J4X998_9EUKA</name>
<accession>A0A5J4X998</accession>
<proteinExistence type="predicted"/>
<dbReference type="Proteomes" id="UP000324800">
    <property type="component" value="Unassembled WGS sequence"/>
</dbReference>
<sequence>ESANIPNTEEFGQNEVSQTPKDPQENKWSYGGLINRLSSRQQTPVAKQSSRQNQPDTPLSHQIDDQKSQLQSGRRPDSPSHNSHLTNSHQYRSPVQRQSSPLLIKESMNKESFRSVSPVSSKVLPSQHQYRSPKPQSLKAPPLVIKDNMKKAINNPQDSLHKGNSQVNSQQQKSSRSPSSSYLNPKQIQQPPLIVSSMKKPVSSSSDSYMIPLIDISQEEFQSPS</sequence>
<feature type="compositionally biased region" description="Low complexity" evidence="1">
    <location>
        <begin position="115"/>
        <end position="126"/>
    </location>
</feature>
<organism evidence="2 3">
    <name type="scientific">Streblomastix strix</name>
    <dbReference type="NCBI Taxonomy" id="222440"/>
    <lineage>
        <taxon>Eukaryota</taxon>
        <taxon>Metamonada</taxon>
        <taxon>Preaxostyla</taxon>
        <taxon>Oxymonadida</taxon>
        <taxon>Streblomastigidae</taxon>
        <taxon>Streblomastix</taxon>
    </lineage>
</organism>
<protein>
    <submittedName>
        <fullName evidence="2">Uncharacterized protein</fullName>
    </submittedName>
</protein>
<gene>
    <name evidence="2" type="ORF">EZS28_000828</name>
</gene>
<feature type="compositionally biased region" description="Polar residues" evidence="1">
    <location>
        <begin position="154"/>
        <end position="164"/>
    </location>
</feature>
<feature type="compositionally biased region" description="Low complexity" evidence="1">
    <location>
        <begin position="165"/>
        <end position="181"/>
    </location>
</feature>
<reference evidence="2 3" key="1">
    <citation type="submission" date="2019-03" db="EMBL/GenBank/DDBJ databases">
        <title>Single cell metagenomics reveals metabolic interactions within the superorganism composed of flagellate Streblomastix strix and complex community of Bacteroidetes bacteria on its surface.</title>
        <authorList>
            <person name="Treitli S.C."/>
            <person name="Kolisko M."/>
            <person name="Husnik F."/>
            <person name="Keeling P."/>
            <person name="Hampl V."/>
        </authorList>
    </citation>
    <scope>NUCLEOTIDE SEQUENCE [LARGE SCALE GENOMIC DNA]</scope>
    <source>
        <strain evidence="2">ST1C</strain>
    </source>
</reference>
<feature type="non-terminal residue" evidence="2">
    <location>
        <position position="1"/>
    </location>
</feature>
<feature type="compositionally biased region" description="Polar residues" evidence="1">
    <location>
        <begin position="79"/>
        <end position="101"/>
    </location>
</feature>
<comment type="caution">
    <text evidence="2">The sequence shown here is derived from an EMBL/GenBank/DDBJ whole genome shotgun (WGS) entry which is preliminary data.</text>
</comment>
<evidence type="ECO:0000313" key="2">
    <source>
        <dbReference type="EMBL" id="KAA6403653.1"/>
    </source>
</evidence>
<feature type="region of interest" description="Disordered" evidence="1">
    <location>
        <begin position="1"/>
        <end position="209"/>
    </location>
</feature>
<feature type="compositionally biased region" description="Low complexity" evidence="1">
    <location>
        <begin position="195"/>
        <end position="208"/>
    </location>
</feature>
<dbReference type="AlphaFoldDB" id="A0A5J4X998"/>